<evidence type="ECO:0000259" key="5">
    <source>
        <dbReference type="PROSITE" id="PS50085"/>
    </source>
</evidence>
<dbReference type="InterPro" id="IPR011333">
    <property type="entry name" value="SKP1/BTB/POZ_sf"/>
</dbReference>
<feature type="compositionally biased region" description="Low complexity" evidence="4">
    <location>
        <begin position="91"/>
        <end position="114"/>
    </location>
</feature>
<reference evidence="6 8" key="2">
    <citation type="journal article" date="2002" name="Genome Biol.">
        <title>Finishing a whole-genome shotgun: release 3 of the Drosophila melanogaster euchromatic genome sequence.</title>
        <authorList>
            <person name="Celniker S.E."/>
            <person name="Wheeler D.A."/>
            <person name="Kronmiller B."/>
            <person name="Carlson J.W."/>
            <person name="Halpern A."/>
            <person name="Patel S."/>
            <person name="Adams M."/>
            <person name="Champe M."/>
            <person name="Dugan S.P."/>
            <person name="Frise E."/>
            <person name="Hodgson A."/>
            <person name="George R.A."/>
            <person name="Hoskins R.A."/>
            <person name="Laverty T."/>
            <person name="Muzny D.M."/>
            <person name="Nelson C.R."/>
            <person name="Pacleb J.M."/>
            <person name="Park S."/>
            <person name="Pfeiffer B.D."/>
            <person name="Richards S."/>
            <person name="Sodergren E.J."/>
            <person name="Svirskas R."/>
            <person name="Tabor P.E."/>
            <person name="Wan K."/>
            <person name="Stapleton M."/>
            <person name="Sutton G.G."/>
            <person name="Venter C."/>
            <person name="Weinstock G."/>
            <person name="Scherer S.E."/>
            <person name="Myers E.W."/>
            <person name="Gibbs R.A."/>
            <person name="Rubin G.M."/>
        </authorList>
    </citation>
    <scope>NUCLEOTIDE SEQUENCE [LARGE SCALE GENOMIC DNA]</scope>
    <source>
        <strain evidence="8">Berkeley</strain>
    </source>
</reference>
<evidence type="ECO:0000256" key="2">
    <source>
        <dbReference type="ARBA" id="ARBA00022553"/>
    </source>
</evidence>
<evidence type="ECO:0000313" key="7">
    <source>
        <dbReference type="FlyBase" id="FBgn0265597"/>
    </source>
</evidence>
<reference evidence="6 8" key="3">
    <citation type="journal article" date="2002" name="Genome Biol.">
        <title>Annotation of the Drosophila melanogaster euchromatic genome: a systematic review.</title>
        <authorList>
            <person name="Misra S."/>
            <person name="Crosby M.A."/>
            <person name="Mungall C.J."/>
            <person name="Matthews B.B."/>
            <person name="Campbell K.S."/>
            <person name="Hradecky P."/>
            <person name="Huang Y."/>
            <person name="Kaminker J.S."/>
            <person name="Millburn G.H."/>
            <person name="Prochnik S.E."/>
            <person name="Smith C.D."/>
            <person name="Tupy J.L."/>
            <person name="Whitfied E.J."/>
            <person name="Bayraktaroglu L."/>
            <person name="Berman B.P."/>
            <person name="Bettencourt B.R."/>
            <person name="Celniker S.E."/>
            <person name="de Grey A.D."/>
            <person name="Drysdale R.A."/>
            <person name="Harris N.L."/>
            <person name="Richter J."/>
            <person name="Russo S."/>
            <person name="Schroeder A.J."/>
            <person name="Shu S.Q."/>
            <person name="Stapleton M."/>
            <person name="Yamada C."/>
            <person name="Ashburner M."/>
            <person name="Gelbart W.M."/>
            <person name="Rubin G.M."/>
            <person name="Lewis S.E."/>
        </authorList>
    </citation>
    <scope>GENOME REANNOTATION</scope>
    <source>
        <strain evidence="8">Berkeley</strain>
    </source>
</reference>
<feature type="compositionally biased region" description="Low complexity" evidence="4">
    <location>
        <begin position="435"/>
        <end position="464"/>
    </location>
</feature>
<feature type="compositionally biased region" description="Gly residues" evidence="4">
    <location>
        <begin position="141"/>
        <end position="150"/>
    </location>
</feature>
<dbReference type="GO" id="GO:0051056">
    <property type="term" value="P:regulation of small GTPase mediated signal transduction"/>
    <property type="evidence" value="ECO:0007669"/>
    <property type="project" value="InterPro"/>
</dbReference>
<dbReference type="Pfam" id="PF00651">
    <property type="entry name" value="BTB"/>
    <property type="match status" value="1"/>
</dbReference>
<dbReference type="CTD" id="32253"/>
<feature type="compositionally biased region" description="Basic and acidic residues" evidence="4">
    <location>
        <begin position="43"/>
        <end position="52"/>
    </location>
</feature>
<feature type="compositionally biased region" description="Low complexity" evidence="4">
    <location>
        <begin position="309"/>
        <end position="324"/>
    </location>
</feature>
<evidence type="ECO:0000313" key="6">
    <source>
        <dbReference type="EMBL" id="AHN59649.1"/>
    </source>
</evidence>
<dbReference type="AGR" id="FB:FBgn0265597"/>
<evidence type="ECO:0000256" key="1">
    <source>
        <dbReference type="ARBA" id="ARBA00022468"/>
    </source>
</evidence>
<dbReference type="InterPro" id="IPR000210">
    <property type="entry name" value="BTB/POZ_dom"/>
</dbReference>
<dbReference type="GO" id="GO:0005096">
    <property type="term" value="F:GTPase activator activity"/>
    <property type="evidence" value="ECO:0000250"/>
    <property type="project" value="FlyBase"/>
</dbReference>
<feature type="domain" description="Rap-GAP" evidence="5">
    <location>
        <begin position="840"/>
        <end position="1058"/>
    </location>
</feature>
<dbReference type="FlyBase" id="FBgn0265597">
    <property type="gene designation" value="rsh"/>
</dbReference>
<dbReference type="GeneID" id="32253"/>
<feature type="region of interest" description="Disordered" evidence="4">
    <location>
        <begin position="1586"/>
        <end position="1630"/>
    </location>
</feature>
<dbReference type="GO" id="GO:0005737">
    <property type="term" value="C:cytoplasm"/>
    <property type="evidence" value="ECO:0000314"/>
    <property type="project" value="FlyBase"/>
</dbReference>
<feature type="compositionally biased region" description="Polar residues" evidence="4">
    <location>
        <begin position="1187"/>
        <end position="1200"/>
    </location>
</feature>
<gene>
    <name evidence="6 7" type="primary">rsh</name>
    <name evidence="6" type="synonym">CG15720</name>
    <name evidence="6" type="synonym">CG18646</name>
    <name evidence="6" type="synonym">CG42628</name>
    <name evidence="6" type="synonym">CG42629</name>
    <name evidence="6" type="synonym">CG4346</name>
    <name evidence="6" type="synonym">CG4368</name>
    <name evidence="6" type="synonym">Dmel\CG44424</name>
    <name evidence="6" type="synonym">FBpp0073550</name>
    <name evidence="6" type="synonym">R5_X:12971309..12973132</name>
    <name evidence="6" type="synonym">Rad</name>
    <name evidence="6" type="synonym">rad</name>
    <name evidence="6" type="synonym">Rsh</name>
    <name evidence="6 7" type="ORF">CG44424</name>
    <name evidence="6" type="ORF">Dmel_CG44424</name>
</gene>
<accession>X2JF15</accession>
<evidence type="ECO:0000256" key="3">
    <source>
        <dbReference type="ARBA" id="ARBA00023054"/>
    </source>
</evidence>
<dbReference type="GO" id="GO:0030424">
    <property type="term" value="C:axon"/>
    <property type="evidence" value="ECO:0000314"/>
    <property type="project" value="FlyBase"/>
</dbReference>
<dbReference type="PANTHER" id="PTHR15711">
    <property type="entry name" value="RAP GTPASE-ACTIVATING PROTEIN"/>
    <property type="match status" value="1"/>
</dbReference>
<reference evidence="6 8" key="10">
    <citation type="journal article" date="2015" name="G3 (Bethesda)">
        <title>Gene Model Annotations for Drosophila melanogaster: The Rule-Benders.</title>
        <authorList>
            <consortium name="FlyBase Consortium"/>
            <person name="Crosby M.A."/>
            <person name="Gramates L.S."/>
            <person name="Dos Santos G."/>
            <person name="Matthews B.B."/>
            <person name="St Pierre S.E."/>
            <person name="Zhou P."/>
            <person name="Schroeder A.J."/>
            <person name="Falls K."/>
            <person name="Emmert D.B."/>
            <person name="Russo S.M."/>
            <person name="Gelbart W.M."/>
            <person name="null"/>
        </authorList>
    </citation>
    <scope>NUCLEOTIDE SEQUENCE [LARGE SCALE GENOMIC DNA]</scope>
    <source>
        <strain evidence="8">Berkeley</strain>
    </source>
</reference>
<dbReference type="Gene3D" id="6.10.140.210">
    <property type="match status" value="1"/>
</dbReference>
<dbReference type="CDD" id="cd08368">
    <property type="entry name" value="LIM"/>
    <property type="match status" value="1"/>
</dbReference>
<dbReference type="Bgee" id="FBgn0265597">
    <property type="expression patterns" value="Expressed in distal medullary amacrine neuron Dm9 in insect head and 147 other cell types or tissues"/>
</dbReference>
<dbReference type="FunFam" id="3.40.50.11210:FF:000002">
    <property type="entry name" value="Signal-induced proliferation-associated 1-like protein 1"/>
    <property type="match status" value="1"/>
</dbReference>
<dbReference type="SUPFAM" id="SSF54695">
    <property type="entry name" value="POZ domain"/>
    <property type="match status" value="1"/>
</dbReference>
<reference evidence="6 8" key="6">
    <citation type="journal article" date="2005" name="PLoS Comput. Biol.">
        <title>Combined evidence annotation of transposable elements in genome sequences.</title>
        <authorList>
            <person name="Quesneville H."/>
            <person name="Bergman C.M."/>
            <person name="Andrieu O."/>
            <person name="Autard D."/>
            <person name="Nouaud D."/>
            <person name="Ashburner M."/>
            <person name="Anxolabehere D."/>
        </authorList>
    </citation>
    <scope>NUCLEOTIDE SEQUENCE [LARGE SCALE GENOMIC DNA]</scope>
    <source>
        <strain evidence="8">Berkeley</strain>
    </source>
</reference>
<feature type="region of interest" description="Disordered" evidence="4">
    <location>
        <begin position="88"/>
        <end position="179"/>
    </location>
</feature>
<evidence type="ECO:0000256" key="4">
    <source>
        <dbReference type="SAM" id="MobiDB-lite"/>
    </source>
</evidence>
<name>X2JF15_DROME</name>
<keyword evidence="8" id="KW-1185">Reference proteome</keyword>
<feature type="compositionally biased region" description="Low complexity" evidence="4">
    <location>
        <begin position="1621"/>
        <end position="1630"/>
    </location>
</feature>
<organism evidence="6 8">
    <name type="scientific">Drosophila melanogaster</name>
    <name type="common">Fruit fly</name>
    <dbReference type="NCBI Taxonomy" id="7227"/>
    <lineage>
        <taxon>Eukaryota</taxon>
        <taxon>Metazoa</taxon>
        <taxon>Ecdysozoa</taxon>
        <taxon>Arthropoda</taxon>
        <taxon>Hexapoda</taxon>
        <taxon>Insecta</taxon>
        <taxon>Pterygota</taxon>
        <taxon>Neoptera</taxon>
        <taxon>Endopterygota</taxon>
        <taxon>Diptera</taxon>
        <taxon>Brachycera</taxon>
        <taxon>Muscomorpha</taxon>
        <taxon>Ephydroidea</taxon>
        <taxon>Drosophilidae</taxon>
        <taxon>Drosophila</taxon>
        <taxon>Sophophora</taxon>
    </lineage>
</organism>
<protein>
    <submittedName>
        <fullName evidence="6">Radish, isoform L</fullName>
    </submittedName>
</protein>
<dbReference type="Gene3D" id="3.40.50.11210">
    <property type="entry name" value="Rap/Ran-GAP"/>
    <property type="match status" value="1"/>
</dbReference>
<dbReference type="VEuPathDB" id="VectorBase:FBgn0265597"/>
<reference evidence="6 8" key="8">
    <citation type="journal article" date="2007" name="Science">
        <title>Sequence finishing and mapping of Drosophila melanogaster heterochromatin.</title>
        <authorList>
            <person name="Hoskins R.A."/>
            <person name="Carlson J.W."/>
            <person name="Kennedy C."/>
            <person name="Acevedo D."/>
            <person name="Evans-Holm M."/>
            <person name="Frise E."/>
            <person name="Wan K.H."/>
            <person name="Park S."/>
            <person name="Mendez-Lago M."/>
            <person name="Rossi F."/>
            <person name="Villasante A."/>
            <person name="Dimitri P."/>
            <person name="Karpen G.H."/>
            <person name="Celniker S.E."/>
        </authorList>
    </citation>
    <scope>NUCLEOTIDE SEQUENCE [LARGE SCALE GENOMIC DNA]</scope>
    <source>
        <strain evidence="8">Berkeley</strain>
    </source>
</reference>
<proteinExistence type="predicted"/>
<feature type="region of interest" description="Disordered" evidence="4">
    <location>
        <begin position="209"/>
        <end position="485"/>
    </location>
</feature>
<dbReference type="GO" id="GO:0043025">
    <property type="term" value="C:neuronal cell body"/>
    <property type="evidence" value="ECO:0000314"/>
    <property type="project" value="FlyBase"/>
</dbReference>
<sequence length="1630" mass="183929">MTMTAICFVCNLPIMSHQVGLVWQGGNGWDDLVREQLEESTIRQRLGGRRDSAAQITTPPSTSPPPGLQRRRRSSLAQLTDILREWSGGTKQQQQHHSQQQQQQLQQASRSKAQLNRRETLADLARSLPWRTSTTTDASTGAGGSGGGGCTTYMAPRKRRESSADSGIRSMRSRRDSNTAEFVRHWNRRESGAVEEQPSVSVPVVVECSKSASRRGSGESYLSSSRRDSNVAGRVTTPPPPGKYQMTKKRDSLAAPEFPNFRQEQRPSTSSAGSCSDHSMPLISTHSSTHHLAHQQVDSACQALPPPTIITSSVTPPATSPTAPKGRRDSQTQCGRVNRRDSKAGVSPERAPRLQRLQRQATAFDEGCLPGGSRRGSQPALSPDPPDDCERRTSRRDSLSPDSASRGGRRDSRTHLSPDRSHERDGSPRRHTLRRQSSSAARSPRSPDSNSCCSSRDPSPCSRPQTQTTVEQNQRPAIRRQSTTEEILIARGFRRQSTTEEMIRCRNFRRQSSQSDDVCRYRGRRDSSAQIIDGTIGTMTVETTSTFFDSSTQTEPSPLYDNNHYHEECLRCNSCGLNLTGPNQKRARRFKNQILCDLHFADVALMECSDFMQQLRSFKPQSLGCAVARRKSSTTLIFPLPPQACSDEFCEEYPHNLMPTPGYWIECSRQKITMPTPHTIWDESDSEHEDIRAGSASDAYLERECSDLYEDDEDSEATPSPRKKTTIEEQWDQQGAFELISVEQETYEKYFYGTEHWNYFTSDEDLGPVILSIKQETLNGRDQFRILVRAGSYTVHGLIPASCVFADRYNREEVVRSLGKEVNLNPPLTLGQLPDTPEELLKLDQVFIKSELKVGVIFVKEDQYTEEQILDNNENSPLFDEFLTLLGDRVRLRGFDKYKGGLDTVHDLTGLFSVYTNWRNIEIMFHVSTLLPYEKHDPQKLQRKRHIGNDIVCVVFLEADNTRFSPACIKSHFLHTFILVRVSARIKHKPTRYEVSVVTRDEVGAYKPYLWEQSVFEKGPMFREWLLTKIVNGERASYSAPKFARMQERTRSQMLEDLVMNLSNHAETGQIPKPYRRGSWRPIGHMRPSSPLLDSVRDQFEDYDQLAKDFTRVFLNEEPSCLTNAHLFDVVFLVGQSKQKARFIGVRAILGVRSRVFQEMLYGIQTGFGSPQIPVAEIFARPAPSLVSPQNQKPKSNNYLTVPDSDSIRPKSVPSSPMVKRAFSRLGTITAGWGRSIRNKNTNQLNPDDKKKWISSTDCSNRDSKDKDKDKPGNNQLAVPRLSVCADAQKVDRAKLAQTEFNIIEFDPDTFRVLLDYLHTGTCPLTCVSIPGLLCAAEHYDLPELLQACFHHCKQFLRIEVVCPMLISLENYYWRYTSASELVNMILSFVESKAHSLFKCPEFLHLSESMVQMIMCRELQTPEIRKFEAMLAWAQHKVGKLKNHPNKDTQFEFECIMERLTRDLNLCRISPSELLTVVLPSKSMKNERIMETLMVQVNLGTYRMPELDAYRQQLRQQESAEATVQVHRAHQNHHNPPPIDARAYAMASLAAALEMQNSSNPLQSNAARDAADEEVELYASFDNAPSTSRVAAQMQAAKEARRKRWAADGASGSSGDGGCASGSSGSGRRY</sequence>
<feature type="compositionally biased region" description="Polar residues" evidence="4">
    <location>
        <begin position="266"/>
        <end position="287"/>
    </location>
</feature>
<dbReference type="BioGRID-ORCS" id="32253">
    <property type="hits" value="0 hits in 1 CRISPR screen"/>
</dbReference>
<keyword evidence="3" id="KW-0175">Coiled coil</keyword>
<reference evidence="6 8" key="5">
    <citation type="journal article" date="2002" name="Genome Biol.">
        <title>Heterochromatic sequences in a Drosophila whole-genome shotgun assembly.</title>
        <authorList>
            <person name="Hoskins R.A."/>
            <person name="Smith C.D."/>
            <person name="Carlson J.W."/>
            <person name="Carvalho A.B."/>
            <person name="Halpern A."/>
            <person name="Kaminker J.S."/>
            <person name="Kennedy C."/>
            <person name="Mungall C.J."/>
            <person name="Sullivan B.A."/>
            <person name="Sutton G.G."/>
            <person name="Yasuhara J.C."/>
            <person name="Wakimoto B.T."/>
            <person name="Myers E.W."/>
            <person name="Celniker S.E."/>
            <person name="Rubin G.M."/>
            <person name="Karpen G.H."/>
        </authorList>
    </citation>
    <scope>NUCLEOTIDE SEQUENCE [LARGE SCALE GENOMIC DNA]</scope>
    <source>
        <strain evidence="8">Berkeley</strain>
    </source>
</reference>
<dbReference type="GO" id="GO:0008355">
    <property type="term" value="P:olfactory learning"/>
    <property type="evidence" value="ECO:0000304"/>
    <property type="project" value="FlyBase"/>
</dbReference>
<reference evidence="6 8" key="9">
    <citation type="journal article" date="2015" name="G3 (Bethesda)">
        <title>Gene Model Annotations for Drosophila melanogaster: Impact of High-Throughput Data.</title>
        <authorList>
            <consortium name="FlyBase Consortium"/>
            <person name="Matthews B.B."/>
            <person name="Dos Santos G."/>
            <person name="Crosby M.A."/>
            <person name="Emmert D.B."/>
            <person name="St Pierre S.E."/>
            <person name="Gramates L.S."/>
            <person name="Zhou P."/>
            <person name="Schroeder A.J."/>
            <person name="Falls K."/>
            <person name="Strelets V."/>
            <person name="Russo S.M."/>
            <person name="Gelbart W.M."/>
            <person name="null"/>
        </authorList>
    </citation>
    <scope>NUCLEOTIDE SEQUENCE [LARGE SCALE GENOMIC DNA]</scope>
    <source>
        <strain evidence="8">Berkeley</strain>
    </source>
</reference>
<reference evidence="6 8" key="1">
    <citation type="journal article" date="2000" name="Science">
        <title>The genome sequence of Drosophila melanogaster.</title>
        <authorList>
            <person name="Adams M.D."/>
            <person name="Celniker S.E."/>
            <person name="Holt R.A."/>
            <person name="Evans C.A."/>
            <person name="Gocayne J.D."/>
            <person name="Amanatides P.G."/>
            <person name="Scherer S.E."/>
            <person name="Li P.W."/>
            <person name="Hoskins R.A."/>
            <person name="Galle R.F."/>
            <person name="George R.A."/>
            <person name="Lewis S.E."/>
            <person name="Richards S."/>
            <person name="Ashburner M."/>
            <person name="Henderson S.N."/>
            <person name="Sutton G.G."/>
            <person name="Wortman J.R."/>
            <person name="Yandell M.D."/>
            <person name="Zhang Q."/>
            <person name="Chen L.X."/>
            <person name="Brandon R.C."/>
            <person name="Rogers Y.H."/>
            <person name="Blazej R.G."/>
            <person name="Champe M."/>
            <person name="Pfeiffer B.D."/>
            <person name="Wan K.H."/>
            <person name="Doyle C."/>
            <person name="Baxter E.G."/>
            <person name="Helt G."/>
            <person name="Nelson C.R."/>
            <person name="Gabor G.L."/>
            <person name="Abril J.F."/>
            <person name="Agbayani A."/>
            <person name="An H.J."/>
            <person name="Andrews-Pfannkoch C."/>
            <person name="Baldwin D."/>
            <person name="Ballew R.M."/>
            <person name="Basu A."/>
            <person name="Baxendale J."/>
            <person name="Bayraktaroglu L."/>
            <person name="Beasley E.M."/>
            <person name="Beeson K.Y."/>
            <person name="Benos P.V."/>
            <person name="Berman B.P."/>
            <person name="Bhandari D."/>
            <person name="Bolshakov S."/>
            <person name="Borkova D."/>
            <person name="Botchan M.R."/>
            <person name="Bouck J."/>
            <person name="Brokstein P."/>
            <person name="Brottier P."/>
            <person name="Burtis K.C."/>
            <person name="Busam D.A."/>
            <person name="Butler H."/>
            <person name="Cadieu E."/>
            <person name="Center A."/>
            <person name="Chandra I."/>
            <person name="Cherry J.M."/>
            <person name="Cawley S."/>
            <person name="Dahlke C."/>
            <person name="Davenport L.B."/>
            <person name="Davies P."/>
            <person name="de Pablos B."/>
            <person name="Delcher A."/>
            <person name="Deng Z."/>
            <person name="Mays A.D."/>
            <person name="Dew I."/>
            <person name="Dietz S.M."/>
            <person name="Dodson K."/>
            <person name="Doup L.E."/>
            <person name="Downes M."/>
            <person name="Dugan-Rocha S."/>
            <person name="Dunkov B.C."/>
            <person name="Dunn P."/>
            <person name="Durbin K.J."/>
            <person name="Evangelista C.C."/>
            <person name="Ferraz C."/>
            <person name="Ferriera S."/>
            <person name="Fleischmann W."/>
            <person name="Fosler C."/>
            <person name="Gabrielian A.E."/>
            <person name="Garg N.S."/>
            <person name="Gelbart W.M."/>
            <person name="Glasser K."/>
            <person name="Glodek A."/>
            <person name="Gong F."/>
            <person name="Gorrell J.H."/>
            <person name="Gu Z."/>
            <person name="Guan P."/>
            <person name="Harris M."/>
            <person name="Harris N.L."/>
            <person name="Harvey D."/>
            <person name="Heiman T.J."/>
            <person name="Hernandez J.R."/>
            <person name="Houck J."/>
            <person name="Hostin D."/>
            <person name="Houston K.A."/>
            <person name="Howland T.J."/>
            <person name="Wei M.H."/>
            <person name="Ibegwam C."/>
            <person name="Jalali M."/>
            <person name="Kalush F."/>
            <person name="Karpen G.H."/>
            <person name="Ke Z."/>
            <person name="Kennison J.A."/>
            <person name="Ketchum K.A."/>
            <person name="Kimmel B.E."/>
            <person name="Kodira C.D."/>
            <person name="Kraft C."/>
            <person name="Kravitz S."/>
            <person name="Kulp D."/>
            <person name="Lai Z."/>
            <person name="Lasko P."/>
            <person name="Lei Y."/>
            <person name="Levitsky A.A."/>
            <person name="Li J."/>
            <person name="Li Z."/>
            <person name="Liang Y."/>
            <person name="Lin X."/>
            <person name="Liu X."/>
            <person name="Mattei B."/>
            <person name="McIntosh T.C."/>
            <person name="McLeod M.P."/>
            <person name="McPherson D."/>
            <person name="Merkulov G."/>
            <person name="Milshina N.V."/>
            <person name="Mobarry C."/>
            <person name="Morris J."/>
            <person name="Moshrefi A."/>
            <person name="Mount S.M."/>
            <person name="Moy M."/>
            <person name="Murphy B."/>
            <person name="Murphy L."/>
            <person name="Muzny D.M."/>
            <person name="Nelson D.L."/>
            <person name="Nelson D.R."/>
            <person name="Nelson K.A."/>
            <person name="Nixon K."/>
            <person name="Nusskern D.R."/>
            <person name="Pacleb J.M."/>
            <person name="Palazzolo M."/>
            <person name="Pittman G.S."/>
            <person name="Pan S."/>
            <person name="Pollard J."/>
            <person name="Puri V."/>
            <person name="Reese M.G."/>
            <person name="Reinert K."/>
            <person name="Remington K."/>
            <person name="Saunders R.D."/>
            <person name="Scheeler F."/>
            <person name="Shen H."/>
            <person name="Shue B.C."/>
            <person name="Siden-Kiamos I."/>
            <person name="Simpson M."/>
            <person name="Skupski M.P."/>
            <person name="Smith T."/>
            <person name="Spier E."/>
            <person name="Spradling A.C."/>
            <person name="Stapleton M."/>
            <person name="Strong R."/>
            <person name="Sun E."/>
            <person name="Svirskas R."/>
            <person name="Tector C."/>
            <person name="Turner R."/>
            <person name="Venter E."/>
            <person name="Wang A.H."/>
            <person name="Wang X."/>
            <person name="Wang Z.Y."/>
            <person name="Wassarman D.A."/>
            <person name="Weinstock G.M."/>
            <person name="Weissenbach J."/>
            <person name="Williams S.M."/>
            <person name="WoodageT"/>
            <person name="Worley K.C."/>
            <person name="Wu D."/>
            <person name="Yang S."/>
            <person name="Yao Q.A."/>
            <person name="Ye J."/>
            <person name="Yeh R.F."/>
            <person name="Zaveri J.S."/>
            <person name="Zhan M."/>
            <person name="Zhang G."/>
            <person name="Zhao Q."/>
            <person name="Zheng L."/>
            <person name="Zheng X.H."/>
            <person name="Zhong F.N."/>
            <person name="Zhong W."/>
            <person name="Zhou X."/>
            <person name="Zhu S."/>
            <person name="Zhu X."/>
            <person name="Smith H.O."/>
            <person name="Gibbs R.A."/>
            <person name="Myers E.W."/>
            <person name="Rubin G.M."/>
            <person name="Venter J.C."/>
        </authorList>
    </citation>
    <scope>NUCLEOTIDE SEQUENCE [LARGE SCALE GENOMIC DNA]</scope>
    <source>
        <strain evidence="8">Berkeley</strain>
    </source>
</reference>
<keyword evidence="1" id="KW-0343">GTPase activation</keyword>
<dbReference type="PROSITE" id="PS50085">
    <property type="entry name" value="RAPGAP"/>
    <property type="match status" value="1"/>
</dbReference>
<dbReference type="InterPro" id="IPR035974">
    <property type="entry name" value="Rap/Ran-GAP_sf"/>
</dbReference>
<feature type="compositionally biased region" description="Basic and acidic residues" evidence="4">
    <location>
        <begin position="408"/>
        <end position="428"/>
    </location>
</feature>
<dbReference type="Gene3D" id="2.10.110.10">
    <property type="entry name" value="Cysteine Rich Protein"/>
    <property type="match status" value="1"/>
</dbReference>
<dbReference type="SUPFAM" id="SSF111347">
    <property type="entry name" value="Rap/Ran-GAP"/>
    <property type="match status" value="1"/>
</dbReference>
<dbReference type="PANTHER" id="PTHR15711:SF25">
    <property type="entry name" value="RADISH, ISOFORM I"/>
    <property type="match status" value="1"/>
</dbReference>
<dbReference type="Gene3D" id="3.30.710.10">
    <property type="entry name" value="Potassium Channel Kv1.1, Chain A"/>
    <property type="match status" value="1"/>
</dbReference>
<dbReference type="ExpressionAtlas" id="X2JF15">
    <property type="expression patterns" value="baseline and differential"/>
</dbReference>
<dbReference type="SMR" id="X2JF15"/>
<dbReference type="Pfam" id="PF21022">
    <property type="entry name" value="Rap-GAP_dimer"/>
    <property type="match status" value="1"/>
</dbReference>
<reference evidence="6 8" key="7">
    <citation type="journal article" date="2007" name="Science">
        <title>The Release 5.1 annotation of Drosophila melanogaster heterochromatin.</title>
        <authorList>
            <person name="Smith C.D."/>
            <person name="Shu S."/>
            <person name="Mungall C.J."/>
            <person name="Karpen G.H."/>
        </authorList>
    </citation>
    <scope>NUCLEOTIDE SEQUENCE [LARGE SCALE GENOMIC DNA]</scope>
    <source>
        <strain evidence="8">Berkeley</strain>
    </source>
</reference>
<feature type="region of interest" description="Disordered" evidence="4">
    <location>
        <begin position="1237"/>
        <end position="1276"/>
    </location>
</feature>
<feature type="compositionally biased region" description="Basic and acidic residues" evidence="4">
    <location>
        <begin position="388"/>
        <end position="399"/>
    </location>
</feature>
<evidence type="ECO:0000313" key="8">
    <source>
        <dbReference type="Proteomes" id="UP000000803"/>
    </source>
</evidence>
<dbReference type="InterPro" id="IPR050989">
    <property type="entry name" value="Rap1_Ran_GAP"/>
</dbReference>
<dbReference type="OrthoDB" id="2499658at2759"/>
<feature type="compositionally biased region" description="Polar residues" evidence="4">
    <location>
        <begin position="465"/>
        <end position="485"/>
    </location>
</feature>
<dbReference type="Proteomes" id="UP000000803">
    <property type="component" value="Chromosome X"/>
</dbReference>
<dbReference type="Pfam" id="PF02145">
    <property type="entry name" value="Rap_GAP"/>
    <property type="match status" value="1"/>
</dbReference>
<dbReference type="GO" id="GO:0007615">
    <property type="term" value="P:anesthesia-resistant memory"/>
    <property type="evidence" value="ECO:0000314"/>
    <property type="project" value="FlyBase"/>
</dbReference>
<dbReference type="EMBL" id="AE014298">
    <property type="protein sequence ID" value="AHN59649.1"/>
    <property type="molecule type" value="Genomic_DNA"/>
</dbReference>
<feature type="region of interest" description="Disordered" evidence="4">
    <location>
        <begin position="1519"/>
        <end position="1539"/>
    </location>
</feature>
<feature type="region of interest" description="Disordered" evidence="4">
    <location>
        <begin position="43"/>
        <end position="74"/>
    </location>
</feature>
<reference evidence="6 8" key="4">
    <citation type="journal article" date="2002" name="Genome Biol.">
        <title>The transposable elements of the Drosophila melanogaster euchromatin: a genomics perspective.</title>
        <authorList>
            <person name="Kaminker J.S."/>
            <person name="Bergman C.M."/>
            <person name="Kronmiller B."/>
            <person name="Carlson J."/>
            <person name="Svirskas R."/>
            <person name="Patel S."/>
            <person name="Frise E."/>
            <person name="Wheeler D.A."/>
            <person name="Lewis S.E."/>
            <person name="Rubin G.M."/>
            <person name="Ashburner M."/>
            <person name="Celniker S.E."/>
        </authorList>
    </citation>
    <scope>NUCLEOTIDE SEQUENCE [LARGE SCALE GENOMIC DNA]</scope>
    <source>
        <strain evidence="8">Berkeley</strain>
    </source>
</reference>
<feature type="region of interest" description="Disordered" evidence="4">
    <location>
        <begin position="708"/>
        <end position="727"/>
    </location>
</feature>
<dbReference type="RefSeq" id="NP_001285179.1">
    <property type="nucleotide sequence ID" value="NM_001298250.1"/>
</dbReference>
<feature type="compositionally biased region" description="Basic and acidic residues" evidence="4">
    <location>
        <begin position="1260"/>
        <end position="1272"/>
    </location>
</feature>
<dbReference type="SMART" id="SM00225">
    <property type="entry name" value="BTB"/>
    <property type="match status" value="1"/>
</dbReference>
<feature type="region of interest" description="Disordered" evidence="4">
    <location>
        <begin position="1186"/>
        <end position="1216"/>
    </location>
</feature>
<reference evidence="6 8" key="11">
    <citation type="journal article" date="2015" name="Genome Res.">
        <title>The Release 6 reference sequence of the Drosophila melanogaster genome.</title>
        <authorList>
            <person name="Hoskins R.A."/>
            <person name="Carlson J.W."/>
            <person name="Wan K.H."/>
            <person name="Park S."/>
            <person name="Mendez I."/>
            <person name="Galle S.E."/>
            <person name="Booth B.W."/>
            <person name="Pfeiffer B.D."/>
            <person name="George R.A."/>
            <person name="Svirskas R."/>
            <person name="Krzywinski M."/>
            <person name="Schein J."/>
            <person name="Accardo M.C."/>
            <person name="Damia E."/>
            <person name="Messina G."/>
            <person name="Mendez-Lago M."/>
            <person name="de Pablos B."/>
            <person name="Demakova O.V."/>
            <person name="Andreyeva E.N."/>
            <person name="Boldyreva L.V."/>
            <person name="Marra M."/>
            <person name="Carvalho A.B."/>
            <person name="Dimitri P."/>
            <person name="Villasante A."/>
            <person name="Zhimulev I.F."/>
            <person name="Rubin G.M."/>
            <person name="Karpen G.H."/>
            <person name="Celniker S.E."/>
        </authorList>
    </citation>
    <scope>NUCLEOTIDE SEQUENCE [LARGE SCALE GENOMIC DNA]</scope>
    <source>
        <strain evidence="8">Berkeley</strain>
    </source>
</reference>
<dbReference type="GO" id="GO:0008016">
    <property type="term" value="P:regulation of heart contraction"/>
    <property type="evidence" value="ECO:0000315"/>
    <property type="project" value="FlyBase"/>
</dbReference>
<keyword evidence="2" id="KW-0597">Phosphoprotein</keyword>
<dbReference type="GO" id="GO:0005634">
    <property type="term" value="C:nucleus"/>
    <property type="evidence" value="ECO:0000314"/>
    <property type="project" value="FlyBase"/>
</dbReference>
<dbReference type="InterPro" id="IPR000331">
    <property type="entry name" value="Rap/Ran_GAP_dom"/>
</dbReference>